<dbReference type="PRINTS" id="PR00721">
    <property type="entry name" value="STOMATIN"/>
</dbReference>
<evidence type="ECO:0000259" key="4">
    <source>
        <dbReference type="SMART" id="SM00244"/>
    </source>
</evidence>
<dbReference type="Pfam" id="PF01145">
    <property type="entry name" value="Band_7"/>
    <property type="match status" value="1"/>
</dbReference>
<dbReference type="HOGENOM" id="CLU_024949_2_2_1"/>
<dbReference type="InterPro" id="IPR001107">
    <property type="entry name" value="Band_7"/>
</dbReference>
<dbReference type="InterPro" id="IPR001972">
    <property type="entry name" value="Stomatin_HflK_fam"/>
</dbReference>
<evidence type="ECO:0000313" key="5">
    <source>
        <dbReference type="EMBL" id="ESP05164.1"/>
    </source>
</evidence>
<organism evidence="5 6">
    <name type="scientific">Lottia gigantea</name>
    <name type="common">Giant owl limpet</name>
    <dbReference type="NCBI Taxonomy" id="225164"/>
    <lineage>
        <taxon>Eukaryota</taxon>
        <taxon>Metazoa</taxon>
        <taxon>Spiralia</taxon>
        <taxon>Lophotrochozoa</taxon>
        <taxon>Mollusca</taxon>
        <taxon>Gastropoda</taxon>
        <taxon>Patellogastropoda</taxon>
        <taxon>Lottioidea</taxon>
        <taxon>Lottiidae</taxon>
        <taxon>Lottia</taxon>
    </lineage>
</organism>
<dbReference type="OrthoDB" id="434619at2759"/>
<gene>
    <name evidence="5" type="ORF">LOTGIDRAFT_102489</name>
</gene>
<comment type="similarity">
    <text evidence="2">Belongs to the band 7/mec-2 family.</text>
</comment>
<dbReference type="SUPFAM" id="SSF117892">
    <property type="entry name" value="Band 7/SPFH domain"/>
    <property type="match status" value="1"/>
</dbReference>
<dbReference type="FunFam" id="3.30.479.30:FF:000008">
    <property type="entry name" value="Stomatin-like protein 2, mitochondrial"/>
    <property type="match status" value="1"/>
</dbReference>
<dbReference type="Gene3D" id="3.30.479.30">
    <property type="entry name" value="Band 7 domain"/>
    <property type="match status" value="1"/>
</dbReference>
<dbReference type="PANTHER" id="PTHR43327">
    <property type="entry name" value="STOMATIN-LIKE PROTEIN 2, MITOCHONDRIAL"/>
    <property type="match status" value="1"/>
</dbReference>
<sequence>MTTFHNTFNSLYLIVLLAHFCLSLKLFQKLVFQSGQQVRLRSNLPVNTVIKFVPQQEAWIIERFGKFNKILEPGLNILLPIIDQIKYVQVLKELAIAVPHQSAITVDNVSLMMDAVLYLKIVNPYKASYGIEDPEYAITQLAQTTMRSEIGKITLDGVFRERESLNTNIVLSMNKASLDAWGIDCMRYEIRDVKIPDRVQDAMQMQVEAERKKRASILESEGIREAEINVAQGKKQSRILNSEANKTEQINTAMGEAEALIVKANGKAKSIDIISSSLSQQNGANAVAYNIAEQYVSAFGNVAKEGNTLILPSNAGDVPNMVGQVGYHQMI</sequence>
<dbReference type="KEGG" id="lgi:LOTGIDRAFT_102489"/>
<accession>V4ALU9</accession>
<name>V4ALU9_LOTGI</name>
<evidence type="ECO:0000313" key="6">
    <source>
        <dbReference type="Proteomes" id="UP000030746"/>
    </source>
</evidence>
<dbReference type="GO" id="GO:0007005">
    <property type="term" value="P:mitochondrion organization"/>
    <property type="evidence" value="ECO:0007669"/>
    <property type="project" value="TreeGrafter"/>
</dbReference>
<dbReference type="OMA" id="YLQMLPK"/>
<protein>
    <recommendedName>
        <fullName evidence="4">Band 7 domain-containing protein</fullName>
    </recommendedName>
</protein>
<dbReference type="InterPro" id="IPR050710">
    <property type="entry name" value="Band7/mec-2_domain"/>
</dbReference>
<keyword evidence="3" id="KW-0496">Mitochondrion</keyword>
<dbReference type="GO" id="GO:0016020">
    <property type="term" value="C:membrane"/>
    <property type="evidence" value="ECO:0007669"/>
    <property type="project" value="InterPro"/>
</dbReference>
<reference evidence="5 6" key="1">
    <citation type="journal article" date="2013" name="Nature">
        <title>Insights into bilaterian evolution from three spiralian genomes.</title>
        <authorList>
            <person name="Simakov O."/>
            <person name="Marletaz F."/>
            <person name="Cho S.J."/>
            <person name="Edsinger-Gonzales E."/>
            <person name="Havlak P."/>
            <person name="Hellsten U."/>
            <person name="Kuo D.H."/>
            <person name="Larsson T."/>
            <person name="Lv J."/>
            <person name="Arendt D."/>
            <person name="Savage R."/>
            <person name="Osoegawa K."/>
            <person name="de Jong P."/>
            <person name="Grimwood J."/>
            <person name="Chapman J.A."/>
            <person name="Shapiro H."/>
            <person name="Aerts A."/>
            <person name="Otillar R.P."/>
            <person name="Terry A.Y."/>
            <person name="Boore J.L."/>
            <person name="Grigoriev I.V."/>
            <person name="Lindberg D.R."/>
            <person name="Seaver E.C."/>
            <person name="Weisblat D.A."/>
            <person name="Putnam N.H."/>
            <person name="Rokhsar D.S."/>
        </authorList>
    </citation>
    <scope>NUCLEOTIDE SEQUENCE [LARGE SCALE GENOMIC DNA]</scope>
</reference>
<evidence type="ECO:0000256" key="1">
    <source>
        <dbReference type="ARBA" id="ARBA00004173"/>
    </source>
</evidence>
<dbReference type="RefSeq" id="XP_009043709.1">
    <property type="nucleotide sequence ID" value="XM_009045461.1"/>
</dbReference>
<dbReference type="SMART" id="SM00244">
    <property type="entry name" value="PHB"/>
    <property type="match status" value="1"/>
</dbReference>
<dbReference type="CTD" id="20229617"/>
<dbReference type="EMBL" id="KB199650">
    <property type="protein sequence ID" value="ESP05164.1"/>
    <property type="molecule type" value="Genomic_DNA"/>
</dbReference>
<dbReference type="InterPro" id="IPR032435">
    <property type="entry name" value="STML2-like_C"/>
</dbReference>
<dbReference type="Proteomes" id="UP000030746">
    <property type="component" value="Unassembled WGS sequence"/>
</dbReference>
<evidence type="ECO:0000256" key="3">
    <source>
        <dbReference type="ARBA" id="ARBA00023128"/>
    </source>
</evidence>
<dbReference type="GO" id="GO:0005739">
    <property type="term" value="C:mitochondrion"/>
    <property type="evidence" value="ECO:0007669"/>
    <property type="project" value="UniProtKB-SubCell"/>
</dbReference>
<evidence type="ECO:0000256" key="2">
    <source>
        <dbReference type="ARBA" id="ARBA00008164"/>
    </source>
</evidence>
<proteinExistence type="inferred from homology"/>
<dbReference type="Pfam" id="PF16200">
    <property type="entry name" value="Band_7_C"/>
    <property type="match status" value="1"/>
</dbReference>
<feature type="domain" description="Band 7" evidence="4">
    <location>
        <begin position="48"/>
        <end position="207"/>
    </location>
</feature>
<keyword evidence="6" id="KW-1185">Reference proteome</keyword>
<dbReference type="GeneID" id="20229617"/>
<dbReference type="AlphaFoldDB" id="V4ALU9"/>
<dbReference type="InterPro" id="IPR036013">
    <property type="entry name" value="Band_7/SPFH_dom_sf"/>
</dbReference>
<comment type="subcellular location">
    <subcellularLocation>
        <location evidence="1">Mitochondrion</location>
    </subcellularLocation>
</comment>
<dbReference type="CDD" id="cd08829">
    <property type="entry name" value="SPFH_paraslipin"/>
    <property type="match status" value="1"/>
</dbReference>
<dbReference type="STRING" id="225164.V4ALU9"/>
<dbReference type="PANTHER" id="PTHR43327:SF10">
    <property type="entry name" value="STOMATIN-LIKE PROTEIN 2, MITOCHONDRIAL"/>
    <property type="match status" value="1"/>
</dbReference>